<name>A0A9P8V934_9PEZI</name>
<evidence type="ECO:0000256" key="2">
    <source>
        <dbReference type="SAM" id="Phobius"/>
    </source>
</evidence>
<proteinExistence type="predicted"/>
<dbReference type="GO" id="GO:0030866">
    <property type="term" value="P:cortical actin cytoskeleton organization"/>
    <property type="evidence" value="ECO:0007669"/>
    <property type="project" value="TreeGrafter"/>
</dbReference>
<dbReference type="InterPro" id="IPR009571">
    <property type="entry name" value="SUR7/Rim9-like_fungi"/>
</dbReference>
<keyword evidence="2" id="KW-0472">Membrane</keyword>
<sequence length="249" mass="27087">MLGSKLPLGGLGLLFTSGSLVLLFFIILSGVSDVTPFKNTYFLQADTSGITGAKDITRWTYFYMCDENNLNCAGPWPAPPFGYAWSGDASGVPEGLGGSHGRGTTSKFYFYMWRFGWVFYMMSLFFIAMTWFASFLACCGRLGSAIAALVAAIGLFFLTIAVSLMTATFVKARDAFQADGRDANIGQYAFGFGWGAWAALLIATVLFGLGIRSDKSGGGGGGRSWRRRKSTRSRRSYDVGSRRVKDDYS</sequence>
<dbReference type="GO" id="GO:0031505">
    <property type="term" value="P:fungal-type cell wall organization"/>
    <property type="evidence" value="ECO:0007669"/>
    <property type="project" value="TreeGrafter"/>
</dbReference>
<evidence type="ECO:0000313" key="3">
    <source>
        <dbReference type="EMBL" id="KAH6683737.1"/>
    </source>
</evidence>
<dbReference type="GO" id="GO:0032185">
    <property type="term" value="P:septin cytoskeleton organization"/>
    <property type="evidence" value="ECO:0007669"/>
    <property type="project" value="TreeGrafter"/>
</dbReference>
<evidence type="ECO:0000313" key="4">
    <source>
        <dbReference type="Proteomes" id="UP000770015"/>
    </source>
</evidence>
<keyword evidence="2" id="KW-1133">Transmembrane helix</keyword>
<feature type="transmembrane region" description="Helical" evidence="2">
    <location>
        <begin position="12"/>
        <end position="31"/>
    </location>
</feature>
<accession>A0A9P8V934</accession>
<feature type="transmembrane region" description="Helical" evidence="2">
    <location>
        <begin position="185"/>
        <end position="209"/>
    </location>
</feature>
<dbReference type="Proteomes" id="UP000770015">
    <property type="component" value="Unassembled WGS sequence"/>
</dbReference>
<dbReference type="GO" id="GO:0005886">
    <property type="term" value="C:plasma membrane"/>
    <property type="evidence" value="ECO:0007669"/>
    <property type="project" value="InterPro"/>
</dbReference>
<protein>
    <submittedName>
        <fullName evidence="3">SUR7/PalI family-domain-containing protein</fullName>
    </submittedName>
</protein>
<evidence type="ECO:0000256" key="1">
    <source>
        <dbReference type="SAM" id="MobiDB-lite"/>
    </source>
</evidence>
<keyword evidence="4" id="KW-1185">Reference proteome</keyword>
<dbReference type="OrthoDB" id="5419460at2759"/>
<comment type="caution">
    <text evidence="3">The sequence shown here is derived from an EMBL/GenBank/DDBJ whole genome shotgun (WGS) entry which is preliminary data.</text>
</comment>
<dbReference type="PANTHER" id="PTHR36414">
    <property type="entry name" value="PROTEIN SUR7"/>
    <property type="match status" value="1"/>
</dbReference>
<feature type="transmembrane region" description="Helical" evidence="2">
    <location>
        <begin position="145"/>
        <end position="165"/>
    </location>
</feature>
<feature type="region of interest" description="Disordered" evidence="1">
    <location>
        <begin position="216"/>
        <end position="249"/>
    </location>
</feature>
<organism evidence="3 4">
    <name type="scientific">Plectosphaerella plurivora</name>
    <dbReference type="NCBI Taxonomy" id="936078"/>
    <lineage>
        <taxon>Eukaryota</taxon>
        <taxon>Fungi</taxon>
        <taxon>Dikarya</taxon>
        <taxon>Ascomycota</taxon>
        <taxon>Pezizomycotina</taxon>
        <taxon>Sordariomycetes</taxon>
        <taxon>Hypocreomycetidae</taxon>
        <taxon>Glomerellales</taxon>
        <taxon>Plectosphaerellaceae</taxon>
        <taxon>Plectosphaerella</taxon>
    </lineage>
</organism>
<keyword evidence="2" id="KW-0812">Transmembrane</keyword>
<feature type="transmembrane region" description="Helical" evidence="2">
    <location>
        <begin position="117"/>
        <end position="138"/>
    </location>
</feature>
<dbReference type="GO" id="GO:0006897">
    <property type="term" value="P:endocytosis"/>
    <property type="evidence" value="ECO:0007669"/>
    <property type="project" value="TreeGrafter"/>
</dbReference>
<dbReference type="GO" id="GO:0045121">
    <property type="term" value="C:membrane raft"/>
    <property type="evidence" value="ECO:0007669"/>
    <property type="project" value="TreeGrafter"/>
</dbReference>
<feature type="compositionally biased region" description="Basic residues" evidence="1">
    <location>
        <begin position="224"/>
        <end position="234"/>
    </location>
</feature>
<gene>
    <name evidence="3" type="ORF">F5X68DRAFT_23744</name>
</gene>
<dbReference type="EMBL" id="JAGSXJ010000017">
    <property type="protein sequence ID" value="KAH6683737.1"/>
    <property type="molecule type" value="Genomic_DNA"/>
</dbReference>
<dbReference type="Pfam" id="PF06687">
    <property type="entry name" value="SUR7"/>
    <property type="match status" value="1"/>
</dbReference>
<feature type="compositionally biased region" description="Basic and acidic residues" evidence="1">
    <location>
        <begin position="235"/>
        <end position="249"/>
    </location>
</feature>
<reference evidence="3" key="1">
    <citation type="journal article" date="2021" name="Nat. Commun.">
        <title>Genetic determinants of endophytism in the Arabidopsis root mycobiome.</title>
        <authorList>
            <person name="Mesny F."/>
            <person name="Miyauchi S."/>
            <person name="Thiergart T."/>
            <person name="Pickel B."/>
            <person name="Atanasova L."/>
            <person name="Karlsson M."/>
            <person name="Huettel B."/>
            <person name="Barry K.W."/>
            <person name="Haridas S."/>
            <person name="Chen C."/>
            <person name="Bauer D."/>
            <person name="Andreopoulos W."/>
            <person name="Pangilinan J."/>
            <person name="LaButti K."/>
            <person name="Riley R."/>
            <person name="Lipzen A."/>
            <person name="Clum A."/>
            <person name="Drula E."/>
            <person name="Henrissat B."/>
            <person name="Kohler A."/>
            <person name="Grigoriev I.V."/>
            <person name="Martin F.M."/>
            <person name="Hacquard S."/>
        </authorList>
    </citation>
    <scope>NUCLEOTIDE SEQUENCE</scope>
    <source>
        <strain evidence="3">MPI-SDFR-AT-0117</strain>
    </source>
</reference>
<dbReference type="AlphaFoldDB" id="A0A9P8V934"/>
<dbReference type="PANTHER" id="PTHR36414:SF1">
    <property type="entry name" value="PROTEIN SUR7"/>
    <property type="match status" value="1"/>
</dbReference>
<dbReference type="GO" id="GO:0005938">
    <property type="term" value="C:cell cortex"/>
    <property type="evidence" value="ECO:0007669"/>
    <property type="project" value="TreeGrafter"/>
</dbReference>